<dbReference type="PANTHER" id="PTHR47706:SF1">
    <property type="entry name" value="CIPA-LIKE, PUTATIVE (AFU_ORTHOLOGUE AFUA_1G12460)-RELATED"/>
    <property type="match status" value="1"/>
</dbReference>
<keyword evidence="5" id="KW-1185">Reference proteome</keyword>
<evidence type="ECO:0000256" key="1">
    <source>
        <dbReference type="ARBA" id="ARBA00022857"/>
    </source>
</evidence>
<keyword evidence="2" id="KW-0560">Oxidoreductase</keyword>
<gene>
    <name evidence="4" type="ORF">B0T26DRAFT_841019</name>
</gene>
<evidence type="ECO:0000259" key="3">
    <source>
        <dbReference type="Pfam" id="PF05368"/>
    </source>
</evidence>
<dbReference type="GO" id="GO:0016491">
    <property type="term" value="F:oxidoreductase activity"/>
    <property type="evidence" value="ECO:0007669"/>
    <property type="project" value="UniProtKB-KW"/>
</dbReference>
<sequence>MSSNAITKVALAGAAGNLGSVILKQLLADGFKVTVLTREGSTHTFPVSVTVAHVDYDSVDSLAKALKGQDAVVASVGNAALHKQQVALVEAAAKAGVKRFIPSDFGSNTVHPKAAALPAYASKVAVQKLLQEKAAADPNFTYTVVINGPFLDWGVQVGFLINLKKKQVTLYDGGDRHYSVTTLGGIAKGVAGVLKKPAETANRPVYIQETTVSQRRLYELAQKTTGGPDGWTVQEANTADILALAEAEKAKDPHSFKFIIVAVYADGYGSLFDKEKLDNELLGVKELTDEEVQEIVDRAA</sequence>
<evidence type="ECO:0000313" key="5">
    <source>
        <dbReference type="Proteomes" id="UP001172101"/>
    </source>
</evidence>
<dbReference type="EMBL" id="JAUIRO010000009">
    <property type="protein sequence ID" value="KAK0702034.1"/>
    <property type="molecule type" value="Genomic_DNA"/>
</dbReference>
<feature type="domain" description="NmrA-like" evidence="3">
    <location>
        <begin position="8"/>
        <end position="226"/>
    </location>
</feature>
<name>A0AA40DFZ3_9PEZI</name>
<dbReference type="SUPFAM" id="SSF51735">
    <property type="entry name" value="NAD(P)-binding Rossmann-fold domains"/>
    <property type="match status" value="1"/>
</dbReference>
<dbReference type="CDD" id="cd05259">
    <property type="entry name" value="PCBER_SDR_a"/>
    <property type="match status" value="1"/>
</dbReference>
<dbReference type="Proteomes" id="UP001172101">
    <property type="component" value="Unassembled WGS sequence"/>
</dbReference>
<dbReference type="InterPro" id="IPR036291">
    <property type="entry name" value="NAD(P)-bd_dom_sf"/>
</dbReference>
<proteinExistence type="predicted"/>
<dbReference type="RefSeq" id="XP_060289698.1">
    <property type="nucleotide sequence ID" value="XM_060447547.1"/>
</dbReference>
<dbReference type="GeneID" id="85330817"/>
<evidence type="ECO:0000256" key="2">
    <source>
        <dbReference type="ARBA" id="ARBA00023002"/>
    </source>
</evidence>
<dbReference type="Gene3D" id="3.40.50.720">
    <property type="entry name" value="NAD(P)-binding Rossmann-like Domain"/>
    <property type="match status" value="1"/>
</dbReference>
<dbReference type="PANTHER" id="PTHR47706">
    <property type="entry name" value="NMRA-LIKE FAMILY PROTEIN"/>
    <property type="match status" value="1"/>
</dbReference>
<dbReference type="Pfam" id="PF05368">
    <property type="entry name" value="NmrA"/>
    <property type="match status" value="1"/>
</dbReference>
<evidence type="ECO:0000313" key="4">
    <source>
        <dbReference type="EMBL" id="KAK0702034.1"/>
    </source>
</evidence>
<reference evidence="4" key="1">
    <citation type="submission" date="2023-06" db="EMBL/GenBank/DDBJ databases">
        <title>Genome-scale phylogeny and comparative genomics of the fungal order Sordariales.</title>
        <authorList>
            <consortium name="Lawrence Berkeley National Laboratory"/>
            <person name="Hensen N."/>
            <person name="Bonometti L."/>
            <person name="Westerberg I."/>
            <person name="Brannstrom I.O."/>
            <person name="Guillou S."/>
            <person name="Cros-Aarteil S."/>
            <person name="Calhoun S."/>
            <person name="Haridas S."/>
            <person name="Kuo A."/>
            <person name="Mondo S."/>
            <person name="Pangilinan J."/>
            <person name="Riley R."/>
            <person name="LaButti K."/>
            <person name="Andreopoulos B."/>
            <person name="Lipzen A."/>
            <person name="Chen C."/>
            <person name="Yanf M."/>
            <person name="Daum C."/>
            <person name="Ng V."/>
            <person name="Clum A."/>
            <person name="Steindorff A."/>
            <person name="Ohm R."/>
            <person name="Martin F."/>
            <person name="Silar P."/>
            <person name="Natvig D."/>
            <person name="Lalanne C."/>
            <person name="Gautier V."/>
            <person name="Ament-velasquez S.L."/>
            <person name="Kruys A."/>
            <person name="Hutchinson M.I."/>
            <person name="Powell A.J."/>
            <person name="Barry K."/>
            <person name="Miller A.N."/>
            <person name="Grigoriev I.V."/>
            <person name="Debuchy R."/>
            <person name="Gladieux P."/>
            <person name="Thoren M.H."/>
            <person name="Johannesson H."/>
        </authorList>
    </citation>
    <scope>NUCLEOTIDE SEQUENCE</scope>
    <source>
        <strain evidence="4">SMH2392-1A</strain>
    </source>
</reference>
<dbReference type="InterPro" id="IPR051609">
    <property type="entry name" value="NmrA/Isoflavone_reductase-like"/>
</dbReference>
<protein>
    <recommendedName>
        <fullName evidence="3">NmrA-like domain-containing protein</fullName>
    </recommendedName>
</protein>
<dbReference type="AlphaFoldDB" id="A0AA40DFZ3"/>
<comment type="caution">
    <text evidence="4">The sequence shown here is derived from an EMBL/GenBank/DDBJ whole genome shotgun (WGS) entry which is preliminary data.</text>
</comment>
<keyword evidence="1" id="KW-0521">NADP</keyword>
<dbReference type="InterPro" id="IPR045312">
    <property type="entry name" value="PCBER-like"/>
</dbReference>
<dbReference type="InterPro" id="IPR008030">
    <property type="entry name" value="NmrA-like"/>
</dbReference>
<accession>A0AA40DFZ3</accession>
<dbReference type="Gene3D" id="3.90.25.10">
    <property type="entry name" value="UDP-galactose 4-epimerase, domain 1"/>
    <property type="match status" value="1"/>
</dbReference>
<organism evidence="4 5">
    <name type="scientific">Lasiosphaeria miniovina</name>
    <dbReference type="NCBI Taxonomy" id="1954250"/>
    <lineage>
        <taxon>Eukaryota</taxon>
        <taxon>Fungi</taxon>
        <taxon>Dikarya</taxon>
        <taxon>Ascomycota</taxon>
        <taxon>Pezizomycotina</taxon>
        <taxon>Sordariomycetes</taxon>
        <taxon>Sordariomycetidae</taxon>
        <taxon>Sordariales</taxon>
        <taxon>Lasiosphaeriaceae</taxon>
        <taxon>Lasiosphaeria</taxon>
    </lineage>
</organism>